<reference evidence="2" key="2">
    <citation type="journal article" date="2021" name="Genome Biol. Evol.">
        <title>Developing a high-quality reference genome for a parasitic bivalve with doubly uniparental inheritance (Bivalvia: Unionida).</title>
        <authorList>
            <person name="Smith C.H."/>
        </authorList>
    </citation>
    <scope>NUCLEOTIDE SEQUENCE</scope>
    <source>
        <strain evidence="2">CHS0354</strain>
        <tissue evidence="2">Mantle</tissue>
    </source>
</reference>
<protein>
    <submittedName>
        <fullName evidence="2">Uncharacterized protein</fullName>
    </submittedName>
</protein>
<organism evidence="2 3">
    <name type="scientific">Potamilus streckersoni</name>
    <dbReference type="NCBI Taxonomy" id="2493646"/>
    <lineage>
        <taxon>Eukaryota</taxon>
        <taxon>Metazoa</taxon>
        <taxon>Spiralia</taxon>
        <taxon>Lophotrochozoa</taxon>
        <taxon>Mollusca</taxon>
        <taxon>Bivalvia</taxon>
        <taxon>Autobranchia</taxon>
        <taxon>Heteroconchia</taxon>
        <taxon>Palaeoheterodonta</taxon>
        <taxon>Unionida</taxon>
        <taxon>Unionoidea</taxon>
        <taxon>Unionidae</taxon>
        <taxon>Ambleminae</taxon>
        <taxon>Lampsilini</taxon>
        <taxon>Potamilus</taxon>
    </lineage>
</organism>
<dbReference type="EMBL" id="JAEAOA010002354">
    <property type="protein sequence ID" value="KAK3597927.1"/>
    <property type="molecule type" value="Genomic_DNA"/>
</dbReference>
<proteinExistence type="predicted"/>
<reference evidence="2" key="3">
    <citation type="submission" date="2023-05" db="EMBL/GenBank/DDBJ databases">
        <authorList>
            <person name="Smith C.H."/>
        </authorList>
    </citation>
    <scope>NUCLEOTIDE SEQUENCE</scope>
    <source>
        <strain evidence="2">CHS0354</strain>
        <tissue evidence="2">Mantle</tissue>
    </source>
</reference>
<reference evidence="2" key="1">
    <citation type="journal article" date="2021" name="Genome Biol. Evol.">
        <title>A High-Quality Reference Genome for a Parasitic Bivalve with Doubly Uniparental Inheritance (Bivalvia: Unionida).</title>
        <authorList>
            <person name="Smith C.H."/>
        </authorList>
    </citation>
    <scope>NUCLEOTIDE SEQUENCE</scope>
    <source>
        <strain evidence="2">CHS0354</strain>
    </source>
</reference>
<dbReference type="AlphaFoldDB" id="A0AAE0STU7"/>
<evidence type="ECO:0000313" key="2">
    <source>
        <dbReference type="EMBL" id="KAK3597927.1"/>
    </source>
</evidence>
<sequence length="89" mass="9003">MLYGYSDILLRECISSLSGSCVSLTDQCPLGYGSTMSFCGFQEKCCIPPSSIHLGGSALGQTGSNGGGSGSFGSGGSVNTSYSALTNRK</sequence>
<keyword evidence="3" id="KW-1185">Reference proteome</keyword>
<name>A0AAE0STU7_9BIVA</name>
<dbReference type="Proteomes" id="UP001195483">
    <property type="component" value="Unassembled WGS sequence"/>
</dbReference>
<gene>
    <name evidence="2" type="ORF">CHS0354_042270</name>
</gene>
<comment type="caution">
    <text evidence="2">The sequence shown here is derived from an EMBL/GenBank/DDBJ whole genome shotgun (WGS) entry which is preliminary data.</text>
</comment>
<accession>A0AAE0STU7</accession>
<evidence type="ECO:0000256" key="1">
    <source>
        <dbReference type="SAM" id="MobiDB-lite"/>
    </source>
</evidence>
<evidence type="ECO:0000313" key="3">
    <source>
        <dbReference type="Proteomes" id="UP001195483"/>
    </source>
</evidence>
<feature type="region of interest" description="Disordered" evidence="1">
    <location>
        <begin position="68"/>
        <end position="89"/>
    </location>
</feature>
<feature type="compositionally biased region" description="Polar residues" evidence="1">
    <location>
        <begin position="78"/>
        <end position="89"/>
    </location>
</feature>